<evidence type="ECO:0000256" key="1">
    <source>
        <dbReference type="ARBA" id="ARBA00005964"/>
    </source>
</evidence>
<evidence type="ECO:0000313" key="6">
    <source>
        <dbReference type="Proteomes" id="UP000019141"/>
    </source>
</evidence>
<dbReference type="InterPro" id="IPR050309">
    <property type="entry name" value="Type-B_Carboxylest/Lipase"/>
</dbReference>
<dbReference type="EMBL" id="AZHW01000927">
    <property type="protein sequence ID" value="ETW95357.1"/>
    <property type="molecule type" value="Genomic_DNA"/>
</dbReference>
<comment type="caution">
    <text evidence="5">The sequence shown here is derived from an EMBL/GenBank/DDBJ whole genome shotgun (WGS) entry which is preliminary data.</text>
</comment>
<dbReference type="InterPro" id="IPR019826">
    <property type="entry name" value="Carboxylesterase_B_AS"/>
</dbReference>
<dbReference type="HOGENOM" id="CLU_006586_4_2_7"/>
<proteinExistence type="inferred from homology"/>
<keyword evidence="6" id="KW-1185">Reference proteome</keyword>
<dbReference type="Gene3D" id="3.40.50.1820">
    <property type="entry name" value="alpha/beta hydrolase"/>
    <property type="match status" value="1"/>
</dbReference>
<accession>W4LBK5</accession>
<dbReference type="InterPro" id="IPR002018">
    <property type="entry name" value="CarbesteraseB"/>
</dbReference>
<protein>
    <recommendedName>
        <fullName evidence="3">Carboxylic ester hydrolase</fullName>
        <ecNumber evidence="3">3.1.1.-</ecNumber>
    </recommendedName>
</protein>
<reference evidence="5 6" key="1">
    <citation type="journal article" date="2014" name="Nature">
        <title>An environmental bacterial taxon with a large and distinct metabolic repertoire.</title>
        <authorList>
            <person name="Wilson M.C."/>
            <person name="Mori T."/>
            <person name="Ruckert C."/>
            <person name="Uria A.R."/>
            <person name="Helf M.J."/>
            <person name="Takada K."/>
            <person name="Gernert C."/>
            <person name="Steffens U.A."/>
            <person name="Heycke N."/>
            <person name="Schmitt S."/>
            <person name="Rinke C."/>
            <person name="Helfrich E.J."/>
            <person name="Brachmann A.O."/>
            <person name="Gurgui C."/>
            <person name="Wakimoto T."/>
            <person name="Kracht M."/>
            <person name="Crusemann M."/>
            <person name="Hentschel U."/>
            <person name="Abe I."/>
            <person name="Matsunaga S."/>
            <person name="Kalinowski J."/>
            <person name="Takeyama H."/>
            <person name="Piel J."/>
        </authorList>
    </citation>
    <scope>NUCLEOTIDE SEQUENCE [LARGE SCALE GENOMIC DNA]</scope>
    <source>
        <strain evidence="6">TSY1</strain>
    </source>
</reference>
<dbReference type="Proteomes" id="UP000019141">
    <property type="component" value="Unassembled WGS sequence"/>
</dbReference>
<dbReference type="PANTHER" id="PTHR11559">
    <property type="entry name" value="CARBOXYLESTERASE"/>
    <property type="match status" value="1"/>
</dbReference>
<dbReference type="EC" id="3.1.1.-" evidence="3"/>
<name>W4LBK5_ENTF1</name>
<evidence type="ECO:0000256" key="2">
    <source>
        <dbReference type="ARBA" id="ARBA00022801"/>
    </source>
</evidence>
<keyword evidence="2 3" id="KW-0378">Hydrolase</keyword>
<feature type="non-terminal residue" evidence="5">
    <location>
        <position position="255"/>
    </location>
</feature>
<feature type="domain" description="Carboxylesterase type B" evidence="4">
    <location>
        <begin position="53"/>
        <end position="245"/>
    </location>
</feature>
<dbReference type="AlphaFoldDB" id="W4LBK5"/>
<comment type="similarity">
    <text evidence="1 3">Belongs to the type-B carboxylesterase/lipase family.</text>
</comment>
<evidence type="ECO:0000313" key="5">
    <source>
        <dbReference type="EMBL" id="ETW95357.1"/>
    </source>
</evidence>
<dbReference type="InterPro" id="IPR029058">
    <property type="entry name" value="AB_hydrolase_fold"/>
</dbReference>
<dbReference type="GO" id="GO:0016787">
    <property type="term" value="F:hydrolase activity"/>
    <property type="evidence" value="ECO:0007669"/>
    <property type="project" value="UniProtKB-KW"/>
</dbReference>
<evidence type="ECO:0000256" key="3">
    <source>
        <dbReference type="RuleBase" id="RU361235"/>
    </source>
</evidence>
<dbReference type="SUPFAM" id="SSF53474">
    <property type="entry name" value="alpha/beta-Hydrolases"/>
    <property type="match status" value="1"/>
</dbReference>
<organism evidence="5 6">
    <name type="scientific">Entotheonella factor</name>
    <dbReference type="NCBI Taxonomy" id="1429438"/>
    <lineage>
        <taxon>Bacteria</taxon>
        <taxon>Pseudomonadati</taxon>
        <taxon>Nitrospinota/Tectimicrobiota group</taxon>
        <taxon>Candidatus Tectimicrobiota</taxon>
        <taxon>Candidatus Entotheonellia</taxon>
        <taxon>Candidatus Entotheonellales</taxon>
        <taxon>Candidatus Entotheonellaceae</taxon>
        <taxon>Candidatus Entotheonella</taxon>
    </lineage>
</organism>
<dbReference type="Pfam" id="PF00135">
    <property type="entry name" value="COesterase"/>
    <property type="match status" value="1"/>
</dbReference>
<gene>
    <name evidence="5" type="ORF">ETSY1_30990</name>
</gene>
<evidence type="ECO:0000259" key="4">
    <source>
        <dbReference type="Pfam" id="PF00135"/>
    </source>
</evidence>
<sequence length="255" mass="27830">MYRRLGIRTGLALIGAFFLSLLWVGQVMGNECTEQSVTAGQATYLGCLESENIGGTEVQYAVFKGIQYATAERWKAPVRTQPQGRVAAKHFGKMCAQDSLLRPFNEQQMSEECLYLNIWAPDQAKDLPVMVFIHGGAFYIGSGSNPLYTGTQLAANPKHPKMVVVTLNYRLGIFGFLYNDATTGNYGIQDQMAAIEWVHDNIQAFGGDPAKVTLVGESAGAMSIGIHLAIPKSQSWFRSVIMESPYYGIPSGVGT</sequence>
<dbReference type="PROSITE" id="PS00122">
    <property type="entry name" value="CARBOXYLESTERASE_B_1"/>
    <property type="match status" value="1"/>
</dbReference>